<dbReference type="GO" id="GO:0004672">
    <property type="term" value="F:protein kinase activity"/>
    <property type="evidence" value="ECO:0007669"/>
    <property type="project" value="UniProtKB-ARBA"/>
</dbReference>
<keyword evidence="4" id="KW-1185">Reference proteome</keyword>
<dbReference type="Pfam" id="PF01627">
    <property type="entry name" value="Hpt"/>
    <property type="match status" value="1"/>
</dbReference>
<dbReference type="RefSeq" id="WP_047762203.1">
    <property type="nucleotide sequence ID" value="NZ_LAQL01000002.1"/>
</dbReference>
<proteinExistence type="predicted"/>
<reference evidence="3 4" key="1">
    <citation type="submission" date="2015-03" db="EMBL/GenBank/DDBJ databases">
        <title>Genome Sequence of Kiloniella spongiae MEBiC09566, isolated from a marine sponge.</title>
        <authorList>
            <person name="Shao Z."/>
            <person name="Wang L."/>
            <person name="Li X."/>
        </authorList>
    </citation>
    <scope>NUCLEOTIDE SEQUENCE [LARGE SCALE GENOMIC DNA]</scope>
    <source>
        <strain evidence="3 4">MEBiC09566</strain>
    </source>
</reference>
<dbReference type="SUPFAM" id="SSF47226">
    <property type="entry name" value="Histidine-containing phosphotransfer domain, HPT domain"/>
    <property type="match status" value="1"/>
</dbReference>
<dbReference type="Proteomes" id="UP000035444">
    <property type="component" value="Unassembled WGS sequence"/>
</dbReference>
<protein>
    <recommendedName>
        <fullName evidence="2">HPt domain-containing protein</fullName>
    </recommendedName>
</protein>
<organism evidence="3 4">
    <name type="scientific">Kiloniella spongiae</name>
    <dbReference type="NCBI Taxonomy" id="1489064"/>
    <lineage>
        <taxon>Bacteria</taxon>
        <taxon>Pseudomonadati</taxon>
        <taxon>Pseudomonadota</taxon>
        <taxon>Alphaproteobacteria</taxon>
        <taxon>Rhodospirillales</taxon>
        <taxon>Kiloniellaceae</taxon>
        <taxon>Kiloniella</taxon>
    </lineage>
</organism>
<dbReference type="EMBL" id="LAQL01000002">
    <property type="protein sequence ID" value="KLN62075.1"/>
    <property type="molecule type" value="Genomic_DNA"/>
</dbReference>
<dbReference type="STRING" id="1489064.WH96_00580"/>
<dbReference type="AlphaFoldDB" id="A0A0H2MZJ2"/>
<accession>A0A0H2MZJ2</accession>
<dbReference type="Gene3D" id="1.20.120.160">
    <property type="entry name" value="HPT domain"/>
    <property type="match status" value="1"/>
</dbReference>
<feature type="domain" description="HPt" evidence="2">
    <location>
        <begin position="13"/>
        <end position="81"/>
    </location>
</feature>
<gene>
    <name evidence="3" type="ORF">WH96_00580</name>
</gene>
<keyword evidence="1" id="KW-0902">Two-component regulatory system</keyword>
<evidence type="ECO:0000259" key="2">
    <source>
        <dbReference type="Pfam" id="PF01627"/>
    </source>
</evidence>
<dbReference type="GO" id="GO:0000160">
    <property type="term" value="P:phosphorelay signal transduction system"/>
    <property type="evidence" value="ECO:0007669"/>
    <property type="project" value="UniProtKB-KW"/>
</dbReference>
<dbReference type="InterPro" id="IPR008207">
    <property type="entry name" value="Sig_transdc_His_kin_Hpt_dom"/>
</dbReference>
<evidence type="ECO:0000313" key="3">
    <source>
        <dbReference type="EMBL" id="KLN62075.1"/>
    </source>
</evidence>
<dbReference type="InterPro" id="IPR036641">
    <property type="entry name" value="HPT_dom_sf"/>
</dbReference>
<evidence type="ECO:0000256" key="1">
    <source>
        <dbReference type="ARBA" id="ARBA00023012"/>
    </source>
</evidence>
<evidence type="ECO:0000313" key="4">
    <source>
        <dbReference type="Proteomes" id="UP000035444"/>
    </source>
</evidence>
<name>A0A0H2MZJ2_9PROT</name>
<comment type="caution">
    <text evidence="3">The sequence shown here is derived from an EMBL/GenBank/DDBJ whole genome shotgun (WGS) entry which is preliminary data.</text>
</comment>
<sequence>MSNEVGEETIPFLVEQFCADLRTHLTGVLNAARMHNAEELQRESHTLKSVSGTFGALRLQEQMRLINESCRCGDHKHAIELAVSADEIGALTMEAYQGS</sequence>